<proteinExistence type="predicted"/>
<dbReference type="CDD" id="cd00303">
    <property type="entry name" value="retropepsin_like"/>
    <property type="match status" value="1"/>
</dbReference>
<gene>
    <name evidence="2" type="ORF">PHPALM_36263</name>
</gene>
<dbReference type="InterPro" id="IPR032567">
    <property type="entry name" value="RTL1-rel"/>
</dbReference>
<dbReference type="Pfam" id="PF08284">
    <property type="entry name" value="RVP_2"/>
    <property type="match status" value="1"/>
</dbReference>
<dbReference type="InterPro" id="IPR021109">
    <property type="entry name" value="Peptidase_aspartic_dom_sf"/>
</dbReference>
<accession>A0A2P4X0F0</accession>
<evidence type="ECO:0000313" key="2">
    <source>
        <dbReference type="EMBL" id="POM59014.1"/>
    </source>
</evidence>
<dbReference type="AlphaFoldDB" id="A0A2P4X0F0"/>
<name>A0A2P4X0F0_9STRA</name>
<dbReference type="InterPro" id="IPR005162">
    <property type="entry name" value="Retrotrans_gag_dom"/>
</dbReference>
<protein>
    <submittedName>
        <fullName evidence="2">Gag protein</fullName>
    </submittedName>
</protein>
<dbReference type="Pfam" id="PF03732">
    <property type="entry name" value="Retrotrans_gag"/>
    <property type="match status" value="1"/>
</dbReference>
<feature type="domain" description="Retrotransposon gag" evidence="1">
    <location>
        <begin position="103"/>
        <end position="197"/>
    </location>
</feature>
<sequence>MRVGPEDGGIFGGDALRSLAAATPAEQVERIEAFDTYERELIRHVQGPHAAVAEMKPAQPKPLRLKVNSYEGKEGENLHFWVREVELAMDVALISTERLRVAFVLSNLGGRAKTWAYTRDATTPVCFTTWAQLCEHLRAAFFPVNYECRQRSSFLACKQGKRELHEYIQEMRVPAASLVGIPLPEHIKVTVFMDGLNLFRVHANTMEEAIEIALQEEYSHRQARTPTSGAPAIGASTGPVPMELGTAVQSSIRFMDVGSSGTCNVPALREGERMAEVTTQEPGELESPVGVGLPTGEYLSPQGWSADGARHGGLAPESLGALETRKSSGGLHVVHASERGYGDPFRILMDSGASTNFARRQTVARSGDKYADALRENEGRGQVSVRLADGAVVNAPAVRMDLAVKFEDFDNTKLFLVLDMDKYDLILSMPWLEKHDIGWQSHWG</sequence>
<dbReference type="EMBL" id="NCKW01020117">
    <property type="protein sequence ID" value="POM59014.1"/>
    <property type="molecule type" value="Genomic_DNA"/>
</dbReference>
<keyword evidence="3" id="KW-1185">Reference proteome</keyword>
<evidence type="ECO:0000259" key="1">
    <source>
        <dbReference type="Pfam" id="PF03732"/>
    </source>
</evidence>
<dbReference type="Proteomes" id="UP000237271">
    <property type="component" value="Unassembled WGS sequence"/>
</dbReference>
<reference evidence="2 3" key="1">
    <citation type="journal article" date="2017" name="Genome Biol. Evol.">
        <title>Phytophthora megakarya and P. palmivora, closely related causal agents of cacao black pod rot, underwent increases in genome sizes and gene numbers by different mechanisms.</title>
        <authorList>
            <person name="Ali S.S."/>
            <person name="Shao J."/>
            <person name="Lary D.J."/>
            <person name="Kronmiller B."/>
            <person name="Shen D."/>
            <person name="Strem M.D."/>
            <person name="Amoako-Attah I."/>
            <person name="Akrofi A.Y."/>
            <person name="Begoude B.A."/>
            <person name="Ten Hoopen G.M."/>
            <person name="Coulibaly K."/>
            <person name="Kebe B.I."/>
            <person name="Melnick R.L."/>
            <person name="Guiltinan M.J."/>
            <person name="Tyler B.M."/>
            <person name="Meinhardt L.W."/>
            <person name="Bailey B.A."/>
        </authorList>
    </citation>
    <scope>NUCLEOTIDE SEQUENCE [LARGE SCALE GENOMIC DNA]</scope>
    <source>
        <strain evidence="3">sbr112.9</strain>
    </source>
</reference>
<dbReference type="PANTHER" id="PTHR15503:SF22">
    <property type="entry name" value="TRANSPOSON TY3-I GAG POLYPROTEIN"/>
    <property type="match status" value="1"/>
</dbReference>
<dbReference type="PANTHER" id="PTHR15503">
    <property type="entry name" value="LDOC1 RELATED"/>
    <property type="match status" value="1"/>
</dbReference>
<dbReference type="Gene3D" id="2.40.70.10">
    <property type="entry name" value="Acid Proteases"/>
    <property type="match status" value="1"/>
</dbReference>
<evidence type="ECO:0000313" key="3">
    <source>
        <dbReference type="Proteomes" id="UP000237271"/>
    </source>
</evidence>
<organism evidence="2 3">
    <name type="scientific">Phytophthora palmivora</name>
    <dbReference type="NCBI Taxonomy" id="4796"/>
    <lineage>
        <taxon>Eukaryota</taxon>
        <taxon>Sar</taxon>
        <taxon>Stramenopiles</taxon>
        <taxon>Oomycota</taxon>
        <taxon>Peronosporomycetes</taxon>
        <taxon>Peronosporales</taxon>
        <taxon>Peronosporaceae</taxon>
        <taxon>Phytophthora</taxon>
    </lineage>
</organism>
<comment type="caution">
    <text evidence="2">The sequence shown here is derived from an EMBL/GenBank/DDBJ whole genome shotgun (WGS) entry which is preliminary data.</text>
</comment>